<dbReference type="Gene3D" id="3.20.20.10">
    <property type="entry name" value="Alanine racemase"/>
    <property type="match status" value="1"/>
</dbReference>
<feature type="binding site" evidence="5 7">
    <location>
        <position position="134"/>
    </location>
    <ligand>
        <name>substrate</name>
    </ligand>
</feature>
<keyword evidence="4 5" id="KW-0413">Isomerase</keyword>
<gene>
    <name evidence="9" type="primary">alr</name>
    <name evidence="9" type="ORF">FE784_39485</name>
</gene>
<dbReference type="AlphaFoldDB" id="A0A5C4SXK7"/>
<evidence type="ECO:0000256" key="3">
    <source>
        <dbReference type="ARBA" id="ARBA00022898"/>
    </source>
</evidence>
<dbReference type="Pfam" id="PF01168">
    <property type="entry name" value="Ala_racemase_N"/>
    <property type="match status" value="1"/>
</dbReference>
<dbReference type="OrthoDB" id="9813814at2"/>
<dbReference type="GO" id="GO:0008784">
    <property type="term" value="F:alanine racemase activity"/>
    <property type="evidence" value="ECO:0007669"/>
    <property type="project" value="UniProtKB-UniRule"/>
</dbReference>
<organism evidence="9 10">
    <name type="scientific">Paenibacillus hemerocallicola</name>
    <dbReference type="NCBI Taxonomy" id="1172614"/>
    <lineage>
        <taxon>Bacteria</taxon>
        <taxon>Bacillati</taxon>
        <taxon>Bacillota</taxon>
        <taxon>Bacilli</taxon>
        <taxon>Bacillales</taxon>
        <taxon>Paenibacillaceae</taxon>
        <taxon>Paenibacillus</taxon>
    </lineage>
</organism>
<dbReference type="InterPro" id="IPR001608">
    <property type="entry name" value="Ala_racemase_N"/>
</dbReference>
<dbReference type="GO" id="GO:0030632">
    <property type="term" value="P:D-alanine biosynthetic process"/>
    <property type="evidence" value="ECO:0007669"/>
    <property type="project" value="UniProtKB-UniRule"/>
</dbReference>
<dbReference type="NCBIfam" id="TIGR00492">
    <property type="entry name" value="alr"/>
    <property type="match status" value="1"/>
</dbReference>
<comment type="function">
    <text evidence="5">Catalyzes the interconversion of L-alanine and D-alanine. May also act on other amino acids.</text>
</comment>
<dbReference type="HAMAP" id="MF_01201">
    <property type="entry name" value="Ala_racemase"/>
    <property type="match status" value="1"/>
</dbReference>
<dbReference type="PROSITE" id="PS00395">
    <property type="entry name" value="ALANINE_RACEMASE"/>
    <property type="match status" value="1"/>
</dbReference>
<dbReference type="Proteomes" id="UP000307943">
    <property type="component" value="Unassembled WGS sequence"/>
</dbReference>
<dbReference type="InterPro" id="IPR029066">
    <property type="entry name" value="PLP-binding_barrel"/>
</dbReference>
<feature type="modified residue" description="N6-(pyridoxal phosphate)lysine" evidence="5 6">
    <location>
        <position position="39"/>
    </location>
</feature>
<feature type="domain" description="Alanine racemase C-terminal" evidence="8">
    <location>
        <begin position="244"/>
        <end position="372"/>
    </location>
</feature>
<reference evidence="9 10" key="1">
    <citation type="submission" date="2019-05" db="EMBL/GenBank/DDBJ databases">
        <title>We sequenced the genome of Paenibacillus hemerocallicola KCTC 33185 for further insight into its adaptation and study the phylogeny of Paenibacillus.</title>
        <authorList>
            <person name="Narsing Rao M.P."/>
        </authorList>
    </citation>
    <scope>NUCLEOTIDE SEQUENCE [LARGE SCALE GENOMIC DNA]</scope>
    <source>
        <strain evidence="9 10">KCTC 33185</strain>
    </source>
</reference>
<dbReference type="CDD" id="cd00430">
    <property type="entry name" value="PLPDE_III_AR"/>
    <property type="match status" value="1"/>
</dbReference>
<dbReference type="PANTHER" id="PTHR30511">
    <property type="entry name" value="ALANINE RACEMASE"/>
    <property type="match status" value="1"/>
</dbReference>
<accession>A0A5C4SXK7</accession>
<feature type="active site" description="Proton acceptor; specific for L-alanine" evidence="5">
    <location>
        <position position="265"/>
    </location>
</feature>
<dbReference type="UniPathway" id="UPA00042">
    <property type="reaction ID" value="UER00497"/>
</dbReference>
<name>A0A5C4SXK7_9BACL</name>
<dbReference type="InterPro" id="IPR000821">
    <property type="entry name" value="Ala_racemase"/>
</dbReference>
<sequence length="386" mass="42489">METFYRPTWVEVSLDALRHNIGAFRQALPADISLMAVVKADAYGHGAVKVAQEAMDCGVDYIGVAFLDEGLELRRAGVTAPILVLGYTPPEGIVPAVEHDITLTVFHDELWPALDLIGEGKLSVHVKIDTGMGRLGLQADEEAISFLDRAVRHPSLNVEGVYTHFASADEADKSYTLEQHGKFERIIGHFRDSGVLFRYVHTGNSAAGIDCPELSYNMVRLGIGMYGLYPSGEVKRERVRLEPVMSIKTQMSHIKTLPKDSGISYGVIYRTQGEETIATLPIGYADGYSRMLSQKVHALVRGRRVPIVGRICMDQCMANVSGIENPTKDEEVVLMGRQGEEAVSAEELADLLGTVNYEITCMISHRVPRVYVSNGERTSVVNPLVR</sequence>
<dbReference type="Gene3D" id="2.40.37.10">
    <property type="entry name" value="Lyase, Ornithine Decarboxylase, Chain A, domain 1"/>
    <property type="match status" value="1"/>
</dbReference>
<dbReference type="EC" id="5.1.1.1" evidence="5"/>
<keyword evidence="3 5" id="KW-0663">Pyridoxal phosphate</keyword>
<comment type="similarity">
    <text evidence="5">Belongs to the alanine racemase family.</text>
</comment>
<evidence type="ECO:0000313" key="10">
    <source>
        <dbReference type="Proteomes" id="UP000307943"/>
    </source>
</evidence>
<evidence type="ECO:0000313" key="9">
    <source>
        <dbReference type="EMBL" id="TNJ55277.1"/>
    </source>
</evidence>
<comment type="pathway">
    <text evidence="5">Amino-acid biosynthesis; D-alanine biosynthesis; D-alanine from L-alanine: step 1/1.</text>
</comment>
<dbReference type="GO" id="GO:0030170">
    <property type="term" value="F:pyridoxal phosphate binding"/>
    <property type="evidence" value="ECO:0007669"/>
    <property type="project" value="UniProtKB-UniRule"/>
</dbReference>
<feature type="active site" description="Proton acceptor; specific for D-alanine" evidence="5">
    <location>
        <position position="39"/>
    </location>
</feature>
<dbReference type="FunFam" id="2.40.37.10:FF:000006">
    <property type="entry name" value="Alanine racemase"/>
    <property type="match status" value="1"/>
</dbReference>
<comment type="caution">
    <text evidence="9">The sequence shown here is derived from an EMBL/GenBank/DDBJ whole genome shotgun (WGS) entry which is preliminary data.</text>
</comment>
<dbReference type="PANTHER" id="PTHR30511:SF0">
    <property type="entry name" value="ALANINE RACEMASE, CATABOLIC-RELATED"/>
    <property type="match status" value="1"/>
</dbReference>
<dbReference type="FunFam" id="3.20.20.10:FF:000002">
    <property type="entry name" value="Alanine racemase"/>
    <property type="match status" value="1"/>
</dbReference>
<comment type="cofactor">
    <cofactor evidence="2 5 6">
        <name>pyridoxal 5'-phosphate</name>
        <dbReference type="ChEBI" id="CHEBI:597326"/>
    </cofactor>
</comment>
<proteinExistence type="inferred from homology"/>
<dbReference type="InterPro" id="IPR009006">
    <property type="entry name" value="Ala_racemase/Decarboxylase_C"/>
</dbReference>
<evidence type="ECO:0000256" key="4">
    <source>
        <dbReference type="ARBA" id="ARBA00023235"/>
    </source>
</evidence>
<comment type="catalytic activity">
    <reaction evidence="1 5">
        <text>L-alanine = D-alanine</text>
        <dbReference type="Rhea" id="RHEA:20249"/>
        <dbReference type="ChEBI" id="CHEBI:57416"/>
        <dbReference type="ChEBI" id="CHEBI:57972"/>
        <dbReference type="EC" id="5.1.1.1"/>
    </reaction>
</comment>
<keyword evidence="10" id="KW-1185">Reference proteome</keyword>
<evidence type="ECO:0000259" key="8">
    <source>
        <dbReference type="SMART" id="SM01005"/>
    </source>
</evidence>
<evidence type="ECO:0000256" key="6">
    <source>
        <dbReference type="PIRSR" id="PIRSR600821-50"/>
    </source>
</evidence>
<evidence type="ECO:0000256" key="7">
    <source>
        <dbReference type="PIRSR" id="PIRSR600821-52"/>
    </source>
</evidence>
<dbReference type="InterPro" id="IPR020622">
    <property type="entry name" value="Ala_racemase_pyridoxalP-BS"/>
</dbReference>
<dbReference type="InterPro" id="IPR011079">
    <property type="entry name" value="Ala_racemase_C"/>
</dbReference>
<dbReference type="SUPFAM" id="SSF50621">
    <property type="entry name" value="Alanine racemase C-terminal domain-like"/>
    <property type="match status" value="1"/>
</dbReference>
<dbReference type="RefSeq" id="WP_139607795.1">
    <property type="nucleotide sequence ID" value="NZ_VDCQ01000117.1"/>
</dbReference>
<dbReference type="PRINTS" id="PR00992">
    <property type="entry name" value="ALARACEMASE"/>
</dbReference>
<evidence type="ECO:0000256" key="1">
    <source>
        <dbReference type="ARBA" id="ARBA00000316"/>
    </source>
</evidence>
<dbReference type="Pfam" id="PF00842">
    <property type="entry name" value="Ala_racemase_C"/>
    <property type="match status" value="1"/>
</dbReference>
<dbReference type="EMBL" id="VDCQ01000117">
    <property type="protein sequence ID" value="TNJ55277.1"/>
    <property type="molecule type" value="Genomic_DNA"/>
</dbReference>
<dbReference type="GO" id="GO:0005829">
    <property type="term" value="C:cytosol"/>
    <property type="evidence" value="ECO:0007669"/>
    <property type="project" value="TreeGrafter"/>
</dbReference>
<evidence type="ECO:0000256" key="5">
    <source>
        <dbReference type="HAMAP-Rule" id="MF_01201"/>
    </source>
</evidence>
<dbReference type="GO" id="GO:0009252">
    <property type="term" value="P:peptidoglycan biosynthetic process"/>
    <property type="evidence" value="ECO:0007669"/>
    <property type="project" value="TreeGrafter"/>
</dbReference>
<feature type="binding site" evidence="5 7">
    <location>
        <position position="313"/>
    </location>
    <ligand>
        <name>substrate</name>
    </ligand>
</feature>
<protein>
    <recommendedName>
        <fullName evidence="5">Alanine racemase</fullName>
        <ecNumber evidence="5">5.1.1.1</ecNumber>
    </recommendedName>
</protein>
<evidence type="ECO:0000256" key="2">
    <source>
        <dbReference type="ARBA" id="ARBA00001933"/>
    </source>
</evidence>
<dbReference type="SUPFAM" id="SSF51419">
    <property type="entry name" value="PLP-binding barrel"/>
    <property type="match status" value="1"/>
</dbReference>
<dbReference type="SMART" id="SM01005">
    <property type="entry name" value="Ala_racemase_C"/>
    <property type="match status" value="1"/>
</dbReference>